<dbReference type="Gene3D" id="3.20.20.70">
    <property type="entry name" value="Aldolase class I"/>
    <property type="match status" value="1"/>
</dbReference>
<dbReference type="PANTHER" id="PTHR43090:SF2">
    <property type="entry name" value="1-(5-PHOSPHORIBOSYL)-5-[(5-PHOSPHORIBOSYLAMINO)METHYLIDENEAMINO] IMIDAZOLE-4-CARBOXAMIDE ISOMERASE"/>
    <property type="match status" value="1"/>
</dbReference>
<dbReference type="SUPFAM" id="SSF51366">
    <property type="entry name" value="Ribulose-phoshate binding barrel"/>
    <property type="match status" value="1"/>
</dbReference>
<dbReference type="AlphaFoldDB" id="A0A495VFC9"/>
<comment type="pathway">
    <text evidence="4">Amino-acid biosynthesis.</text>
</comment>
<dbReference type="GO" id="GO:0005737">
    <property type="term" value="C:cytoplasm"/>
    <property type="evidence" value="ECO:0007669"/>
    <property type="project" value="TreeGrafter"/>
</dbReference>
<dbReference type="InterPro" id="IPR011060">
    <property type="entry name" value="RibuloseP-bd_barrel"/>
</dbReference>
<dbReference type="PANTHER" id="PTHR43090">
    <property type="entry name" value="1-(5-PHOSPHORIBOSYL)-5-[(5-PHOSPHORIBOSYLAMINO)METHYLIDENEAMINO] IMIDAZOLE-4-CARBOXAMIDE ISOMERASE"/>
    <property type="match status" value="1"/>
</dbReference>
<name>A0A495VFC9_9GAMM</name>
<gene>
    <name evidence="6" type="ORF">BDD21_4672</name>
</gene>
<dbReference type="InterPro" id="IPR006062">
    <property type="entry name" value="His_biosynth"/>
</dbReference>
<keyword evidence="3 5" id="KW-0368">Histidine biosynthesis</keyword>
<keyword evidence="6" id="KW-0413">Isomerase</keyword>
<comment type="caution">
    <text evidence="6">The sequence shown here is derived from an EMBL/GenBank/DDBJ whole genome shotgun (WGS) entry which is preliminary data.</text>
</comment>
<evidence type="ECO:0000256" key="3">
    <source>
        <dbReference type="ARBA" id="ARBA00023102"/>
    </source>
</evidence>
<protein>
    <submittedName>
        <fullName evidence="6">Phosphoribosylformimino-5-aminoimidazole carboxamide ribotide isomerase</fullName>
    </submittedName>
</protein>
<evidence type="ECO:0000313" key="6">
    <source>
        <dbReference type="EMBL" id="RKT47117.1"/>
    </source>
</evidence>
<dbReference type="GO" id="GO:0000105">
    <property type="term" value="P:L-histidine biosynthetic process"/>
    <property type="evidence" value="ECO:0007669"/>
    <property type="project" value="UniProtKB-KW"/>
</dbReference>
<evidence type="ECO:0000256" key="1">
    <source>
        <dbReference type="ARBA" id="ARBA00009667"/>
    </source>
</evidence>
<dbReference type="InterPro" id="IPR013785">
    <property type="entry name" value="Aldolase_TIM"/>
</dbReference>
<organism evidence="6 7">
    <name type="scientific">Thiocapsa rosea</name>
    <dbReference type="NCBI Taxonomy" id="69360"/>
    <lineage>
        <taxon>Bacteria</taxon>
        <taxon>Pseudomonadati</taxon>
        <taxon>Pseudomonadota</taxon>
        <taxon>Gammaproteobacteria</taxon>
        <taxon>Chromatiales</taxon>
        <taxon>Chromatiaceae</taxon>
        <taxon>Thiocapsa</taxon>
    </lineage>
</organism>
<evidence type="ECO:0000256" key="4">
    <source>
        <dbReference type="ARBA" id="ARBA00029440"/>
    </source>
</evidence>
<keyword evidence="7" id="KW-1185">Reference proteome</keyword>
<sequence length="232" mass="25064">MELIPVIDLKAGLAVAARMGHRRDYAPLRSPLCRSAAPEDVAEALLGLYPFRTLYIADLDAIDGEGGHAAAIARLRRRHPGVTLWVDNGLNVLDRLERLARPVVGSESLVDLAHWEALSTRLASPILSLDFRGGCLVGPVGLDTRPDLWPRDVIVMTLDRVGSGSGPDFGLLRALQRMPPAHRVYAAGGVRHTRDLLRLRDLGLAGVLLSTALHRSRIPPSVIADLSASRAP</sequence>
<proteinExistence type="inferred from homology"/>
<comment type="similarity">
    <text evidence="1 5">Belongs to the HisA/HisF family.</text>
</comment>
<keyword evidence="2 5" id="KW-0028">Amino-acid biosynthesis</keyword>
<reference evidence="6 7" key="1">
    <citation type="submission" date="2018-10" db="EMBL/GenBank/DDBJ databases">
        <title>Genomic Encyclopedia of Archaeal and Bacterial Type Strains, Phase II (KMG-II): from individual species to whole genera.</title>
        <authorList>
            <person name="Goeker M."/>
        </authorList>
    </citation>
    <scope>NUCLEOTIDE SEQUENCE [LARGE SCALE GENOMIC DNA]</scope>
    <source>
        <strain evidence="6 7">DSM 235</strain>
    </source>
</reference>
<evidence type="ECO:0000256" key="5">
    <source>
        <dbReference type="RuleBase" id="RU003657"/>
    </source>
</evidence>
<dbReference type="OrthoDB" id="8535539at2"/>
<dbReference type="Pfam" id="PF00977">
    <property type="entry name" value="His_biosynth"/>
    <property type="match status" value="1"/>
</dbReference>
<dbReference type="GO" id="GO:0000162">
    <property type="term" value="P:L-tryptophan biosynthetic process"/>
    <property type="evidence" value="ECO:0007669"/>
    <property type="project" value="TreeGrafter"/>
</dbReference>
<dbReference type="RefSeq" id="WP_120800082.1">
    <property type="nucleotide sequence ID" value="NZ_RBXL01000001.1"/>
</dbReference>
<evidence type="ECO:0000256" key="2">
    <source>
        <dbReference type="ARBA" id="ARBA00022605"/>
    </source>
</evidence>
<evidence type="ECO:0000313" key="7">
    <source>
        <dbReference type="Proteomes" id="UP000274556"/>
    </source>
</evidence>
<dbReference type="InterPro" id="IPR044524">
    <property type="entry name" value="Isoase_HisA-like"/>
</dbReference>
<dbReference type="GO" id="GO:0003949">
    <property type="term" value="F:1-(5-phosphoribosyl)-5-[(5-phosphoribosylamino)methylideneamino]imidazole-4-carboxamide isomerase activity"/>
    <property type="evidence" value="ECO:0007669"/>
    <property type="project" value="InterPro"/>
</dbReference>
<dbReference type="Proteomes" id="UP000274556">
    <property type="component" value="Unassembled WGS sequence"/>
</dbReference>
<dbReference type="EMBL" id="RBXL01000001">
    <property type="protein sequence ID" value="RKT47117.1"/>
    <property type="molecule type" value="Genomic_DNA"/>
</dbReference>
<dbReference type="CDD" id="cd04723">
    <property type="entry name" value="HisA_HisF"/>
    <property type="match status" value="1"/>
</dbReference>
<accession>A0A495VFC9</accession>